<dbReference type="Proteomes" id="UP000664521">
    <property type="component" value="Unassembled WGS sequence"/>
</dbReference>
<feature type="compositionally biased region" description="Basic and acidic residues" evidence="1">
    <location>
        <begin position="1"/>
        <end position="11"/>
    </location>
</feature>
<proteinExistence type="predicted"/>
<protein>
    <submittedName>
        <fullName evidence="2">Uncharacterized protein</fullName>
    </submittedName>
</protein>
<evidence type="ECO:0000313" key="3">
    <source>
        <dbReference type="Proteomes" id="UP000664521"/>
    </source>
</evidence>
<gene>
    <name evidence="2" type="ORF">HETSPECPRED_005620</name>
</gene>
<reference evidence="2" key="1">
    <citation type="submission" date="2021-03" db="EMBL/GenBank/DDBJ databases">
        <authorList>
            <person name="Tagirdzhanova G."/>
        </authorList>
    </citation>
    <scope>NUCLEOTIDE SEQUENCE</scope>
</reference>
<organism evidence="2 3">
    <name type="scientific">Heterodermia speciosa</name>
    <dbReference type="NCBI Taxonomy" id="116794"/>
    <lineage>
        <taxon>Eukaryota</taxon>
        <taxon>Fungi</taxon>
        <taxon>Dikarya</taxon>
        <taxon>Ascomycota</taxon>
        <taxon>Pezizomycotina</taxon>
        <taxon>Lecanoromycetes</taxon>
        <taxon>OSLEUM clade</taxon>
        <taxon>Lecanoromycetidae</taxon>
        <taxon>Caliciales</taxon>
        <taxon>Physciaceae</taxon>
        <taxon>Heterodermia</taxon>
    </lineage>
</organism>
<evidence type="ECO:0000256" key="1">
    <source>
        <dbReference type="SAM" id="MobiDB-lite"/>
    </source>
</evidence>
<sequence>MLAARDQENLVHGHQQAAASKPLNQTTRQLAPKTPGNKPPKTPFKVSLNDENTLGAFGGGKTGAKVNGRGDENFTIVGKKGGLGDKDAFKTPMGPRNRAPLGLKTTNAKTKAYHIPPPPSVEDVPDKSPQKSTSTRKSRPRVSHAEMTKLDILSDLDELGEREIEYMPPPPKNLPDYPDDIHELNLVPFPNGEGLWPAIEHSIRNRPDYDGLSYNDREEIKRKEEEEIRDKEYMAQAIMDTEISVATCPHEPECSKENCIYTLEAIKKAEAKYQKTIEELHSDRKPKAVKPPSSVPALSKPASKKPITSKGPSTLSSKTAAAALSQPGNLKTFKPTLKTSIPPPKSRLPFSHISSRKNTPPPTNPSAMRHTAATHASKTTIGRSAGRSVSASIRQTPAFGKIAKEAAEQPDTSLPPAQYIKRYGEPKWGSEMWFKCRTAGCFDDEDQEDVLGIGEPIFDDFLREEAEREFAFDI</sequence>
<dbReference type="AlphaFoldDB" id="A0A8H3FML3"/>
<dbReference type="OrthoDB" id="5327145at2759"/>
<feature type="region of interest" description="Disordered" evidence="1">
    <location>
        <begin position="279"/>
        <end position="370"/>
    </location>
</feature>
<evidence type="ECO:0000313" key="2">
    <source>
        <dbReference type="EMBL" id="CAF9924613.1"/>
    </source>
</evidence>
<dbReference type="EMBL" id="CAJPDS010000036">
    <property type="protein sequence ID" value="CAF9924613.1"/>
    <property type="molecule type" value="Genomic_DNA"/>
</dbReference>
<keyword evidence="3" id="KW-1185">Reference proteome</keyword>
<feature type="compositionally biased region" description="Low complexity" evidence="1">
    <location>
        <begin position="313"/>
        <end position="325"/>
    </location>
</feature>
<accession>A0A8H3FML3</accession>
<feature type="region of interest" description="Disordered" evidence="1">
    <location>
        <begin position="1"/>
        <end position="145"/>
    </location>
</feature>
<comment type="caution">
    <text evidence="2">The sequence shown here is derived from an EMBL/GenBank/DDBJ whole genome shotgun (WGS) entry which is preliminary data.</text>
</comment>
<name>A0A8H3FML3_9LECA</name>